<dbReference type="PANTHER" id="PTHR36932:SF1">
    <property type="entry name" value="CAPSULAR POLYSACCHARIDE BIOSYNTHESIS PROTEIN"/>
    <property type="match status" value="1"/>
</dbReference>
<dbReference type="SUPFAM" id="SSF56801">
    <property type="entry name" value="Acetyl-CoA synthetase-like"/>
    <property type="match status" value="1"/>
</dbReference>
<organism evidence="1 2">
    <name type="scientific">Flavivirga jejuensis</name>
    <dbReference type="NCBI Taxonomy" id="870487"/>
    <lineage>
        <taxon>Bacteria</taxon>
        <taxon>Pseudomonadati</taxon>
        <taxon>Bacteroidota</taxon>
        <taxon>Flavobacteriia</taxon>
        <taxon>Flavobacteriales</taxon>
        <taxon>Flavobacteriaceae</taxon>
        <taxon>Flavivirga</taxon>
    </lineage>
</organism>
<evidence type="ECO:0000313" key="2">
    <source>
        <dbReference type="Proteomes" id="UP001176806"/>
    </source>
</evidence>
<dbReference type="Gene3D" id="3.40.50.12780">
    <property type="entry name" value="N-terminal domain of ligase-like"/>
    <property type="match status" value="1"/>
</dbReference>
<evidence type="ECO:0000313" key="1">
    <source>
        <dbReference type="EMBL" id="MDO5975805.1"/>
    </source>
</evidence>
<sequence length="436" mass="50396">MKLLISLLEYLRFISFWFLDMIKGQKIKRHYKEISYILENFSTSKSKALRERNLIELINHANRSTLFYKNYKTIEDFPVINKNILRTRIKEFESQSYINKKTKIVSTSGSTSISLKINQNKNKVTRNTADSIYFGKLAGFKIGRKLLYLRNWDTNLKKSGLTKFVQNIEEFEVVDLNDLYIKSIINKIRKDKSSKGWLGYSSGYELICKYLDKTKSKPINSYVKSIIAMSEGVNKYTKESMYKYFNAHLVSRYSNSENGIIAQQAIKKESFIINWASFYVEIFKLDKDTPAKKGEAGRIVVTDLHNYAIPLIRYDTGDVGTIDYSVTPPILKNIEGRKTDVIYNTKEEIVSSFIITNVVEYKGVIQGQLIQESQKGYLLKLNVTNDFKQEVDVINEFKGYLGNDSEIKINYVEEIPLLASGKRKATINNYSENNIS</sequence>
<dbReference type="InterPro" id="IPR053158">
    <property type="entry name" value="CapK_Type1_Caps_Biosynth"/>
</dbReference>
<protein>
    <submittedName>
        <fullName evidence="1">CoF synthetase</fullName>
    </submittedName>
</protein>
<proteinExistence type="predicted"/>
<name>A0ABT8WS30_9FLAO</name>
<dbReference type="Proteomes" id="UP001176806">
    <property type="component" value="Unassembled WGS sequence"/>
</dbReference>
<reference evidence="1" key="1">
    <citation type="submission" date="2023-07" db="EMBL/GenBank/DDBJ databases">
        <title>Two novel species in the genus Flavivirga.</title>
        <authorList>
            <person name="Kwon K."/>
        </authorList>
    </citation>
    <scope>NUCLEOTIDE SEQUENCE</scope>
    <source>
        <strain evidence="1">KACC 14158</strain>
    </source>
</reference>
<accession>A0ABT8WS30</accession>
<dbReference type="EMBL" id="JAUOEL010000006">
    <property type="protein sequence ID" value="MDO5975805.1"/>
    <property type="molecule type" value="Genomic_DNA"/>
</dbReference>
<gene>
    <name evidence="1" type="ORF">Q4Q40_16540</name>
</gene>
<dbReference type="PANTHER" id="PTHR36932">
    <property type="entry name" value="CAPSULAR POLYSACCHARIDE BIOSYNTHESIS PROTEIN"/>
    <property type="match status" value="1"/>
</dbReference>
<dbReference type="InterPro" id="IPR042099">
    <property type="entry name" value="ANL_N_sf"/>
</dbReference>
<comment type="caution">
    <text evidence="1">The sequence shown here is derived from an EMBL/GenBank/DDBJ whole genome shotgun (WGS) entry which is preliminary data.</text>
</comment>
<keyword evidence="2" id="KW-1185">Reference proteome</keyword>
<dbReference type="RefSeq" id="WP_303303040.1">
    <property type="nucleotide sequence ID" value="NZ_BAABDA010000046.1"/>
</dbReference>